<dbReference type="PANTHER" id="PTHR21666:SF289">
    <property type="entry name" value="L-ALA--D-GLU ENDOPEPTIDASE"/>
    <property type="match status" value="1"/>
</dbReference>
<evidence type="ECO:0000313" key="5">
    <source>
        <dbReference type="EMBL" id="MFC4494082.1"/>
    </source>
</evidence>
<evidence type="ECO:0000256" key="2">
    <source>
        <dbReference type="SAM" id="MobiDB-lite"/>
    </source>
</evidence>
<feature type="region of interest" description="Disordered" evidence="2">
    <location>
        <begin position="237"/>
        <end position="269"/>
    </location>
</feature>
<feature type="compositionally biased region" description="Low complexity" evidence="2">
    <location>
        <begin position="256"/>
        <end position="268"/>
    </location>
</feature>
<evidence type="ECO:0000313" key="6">
    <source>
        <dbReference type="Proteomes" id="UP001595997"/>
    </source>
</evidence>
<keyword evidence="5" id="KW-0378">Hydrolase</keyword>
<evidence type="ECO:0000256" key="1">
    <source>
        <dbReference type="ARBA" id="ARBA00022729"/>
    </source>
</evidence>
<reference evidence="6" key="1">
    <citation type="journal article" date="2019" name="Int. J. Syst. Evol. Microbiol.">
        <title>The Global Catalogue of Microorganisms (GCM) 10K type strain sequencing project: providing services to taxonomists for standard genome sequencing and annotation.</title>
        <authorList>
            <consortium name="The Broad Institute Genomics Platform"/>
            <consortium name="The Broad Institute Genome Sequencing Center for Infectious Disease"/>
            <person name="Wu L."/>
            <person name="Ma J."/>
        </authorList>
    </citation>
    <scope>NUCLEOTIDE SEQUENCE [LARGE SCALE GENOMIC DNA]</scope>
    <source>
        <strain evidence="6">CGMCC 4.7357</strain>
    </source>
</reference>
<keyword evidence="6" id="KW-1185">Reference proteome</keyword>
<dbReference type="Pfam" id="PF01551">
    <property type="entry name" value="Peptidase_M23"/>
    <property type="match status" value="1"/>
</dbReference>
<proteinExistence type="predicted"/>
<keyword evidence="3" id="KW-0812">Transmembrane</keyword>
<keyword evidence="1" id="KW-0732">Signal</keyword>
<dbReference type="PANTHER" id="PTHR21666">
    <property type="entry name" value="PEPTIDASE-RELATED"/>
    <property type="match status" value="1"/>
</dbReference>
<protein>
    <submittedName>
        <fullName evidence="5">Murein hydrolase activator EnvC family protein</fullName>
    </submittedName>
</protein>
<keyword evidence="3" id="KW-0472">Membrane</keyword>
<keyword evidence="3" id="KW-1133">Transmembrane helix</keyword>
<dbReference type="GO" id="GO:0016787">
    <property type="term" value="F:hydrolase activity"/>
    <property type="evidence" value="ECO:0007669"/>
    <property type="project" value="UniProtKB-KW"/>
</dbReference>
<accession>A0ABV9A4E5</accession>
<feature type="transmembrane region" description="Helical" evidence="3">
    <location>
        <begin position="279"/>
        <end position="301"/>
    </location>
</feature>
<feature type="domain" description="M23ase beta-sheet core" evidence="4">
    <location>
        <begin position="120"/>
        <end position="217"/>
    </location>
</feature>
<dbReference type="InterPro" id="IPR016047">
    <property type="entry name" value="M23ase_b-sheet_dom"/>
</dbReference>
<sequence length="318" mass="33337">MTAGWWCWCKDGANSVRDGALGRLRLFVASVAVAVLIGASATDARQAWAEPVRQGKQVRTSPYEDERSRTAQRPVRQPGSGGTARRGERVWPVSGKPGTASTRPEVKRAWEPPPSPWASGHRGVDLAAGRGRPVRSVGDGRVSFSGTVAGRGVLSIELSGTGDPPVRTTYEPVRASVREGEKVRAGQVVATVAENASHCHDGCLHWGARRDERYLDPLSLLPPGLLHNGPSRLLPFYGTPVPGGRAATPDRHSRNGTSETTGGTPTGPNRAEAVNTSAVAGPVGAGGVVLTLALAGAALLARRRLSRACRAGSSKRPP</sequence>
<dbReference type="Proteomes" id="UP001595997">
    <property type="component" value="Unassembled WGS sequence"/>
</dbReference>
<evidence type="ECO:0000256" key="3">
    <source>
        <dbReference type="SAM" id="Phobius"/>
    </source>
</evidence>
<dbReference type="RefSeq" id="WP_386444385.1">
    <property type="nucleotide sequence ID" value="NZ_JBHSFH010000004.1"/>
</dbReference>
<name>A0ABV9A4E5_9ACTN</name>
<feature type="region of interest" description="Disordered" evidence="2">
    <location>
        <begin position="44"/>
        <end position="122"/>
    </location>
</feature>
<gene>
    <name evidence="5" type="ORF">ACFPA8_08045</name>
</gene>
<organism evidence="5 6">
    <name type="scientific">Streptomyces ovatisporus</name>
    <dbReference type="NCBI Taxonomy" id="1128682"/>
    <lineage>
        <taxon>Bacteria</taxon>
        <taxon>Bacillati</taxon>
        <taxon>Actinomycetota</taxon>
        <taxon>Actinomycetes</taxon>
        <taxon>Kitasatosporales</taxon>
        <taxon>Streptomycetaceae</taxon>
        <taxon>Streptomyces</taxon>
    </lineage>
</organism>
<dbReference type="Gene3D" id="2.70.70.10">
    <property type="entry name" value="Glucose Permease (Domain IIA)"/>
    <property type="match status" value="1"/>
</dbReference>
<dbReference type="InterPro" id="IPR011055">
    <property type="entry name" value="Dup_hybrid_motif"/>
</dbReference>
<dbReference type="CDD" id="cd12797">
    <property type="entry name" value="M23_peptidase"/>
    <property type="match status" value="1"/>
</dbReference>
<dbReference type="InterPro" id="IPR050570">
    <property type="entry name" value="Cell_wall_metabolism_enzyme"/>
</dbReference>
<dbReference type="SUPFAM" id="SSF51261">
    <property type="entry name" value="Duplicated hybrid motif"/>
    <property type="match status" value="1"/>
</dbReference>
<dbReference type="EMBL" id="JBHSFH010000004">
    <property type="protein sequence ID" value="MFC4494082.1"/>
    <property type="molecule type" value="Genomic_DNA"/>
</dbReference>
<evidence type="ECO:0000259" key="4">
    <source>
        <dbReference type="Pfam" id="PF01551"/>
    </source>
</evidence>
<comment type="caution">
    <text evidence="5">The sequence shown here is derived from an EMBL/GenBank/DDBJ whole genome shotgun (WGS) entry which is preliminary data.</text>
</comment>